<keyword evidence="5" id="KW-0804">Transcription</keyword>
<keyword evidence="4" id="KW-0238">DNA-binding</keyword>
<gene>
    <name evidence="10" type="ORF">VNO78_14830</name>
</gene>
<evidence type="ECO:0008006" key="12">
    <source>
        <dbReference type="Google" id="ProtNLM"/>
    </source>
</evidence>
<protein>
    <recommendedName>
        <fullName evidence="12">Transcription factor TCP1</fullName>
    </recommendedName>
</protein>
<keyword evidence="11" id="KW-1185">Reference proteome</keyword>
<name>A0AAN9SCW6_PSOTE</name>
<evidence type="ECO:0000313" key="11">
    <source>
        <dbReference type="Proteomes" id="UP001386955"/>
    </source>
</evidence>
<accession>A0AAN9SCW6</accession>
<proteinExistence type="predicted"/>
<evidence type="ECO:0000256" key="5">
    <source>
        <dbReference type="ARBA" id="ARBA00023163"/>
    </source>
</evidence>
<comment type="caution">
    <text evidence="10">The sequence shown here is derived from an EMBL/GenBank/DDBJ whole genome shotgun (WGS) entry which is preliminary data.</text>
</comment>
<dbReference type="InterPro" id="IPR017888">
    <property type="entry name" value="CYC/TB1_R_domain"/>
</dbReference>
<keyword evidence="3" id="KW-0805">Transcription regulation</keyword>
<dbReference type="PROSITE" id="PS51370">
    <property type="entry name" value="R"/>
    <property type="match status" value="1"/>
</dbReference>
<dbReference type="PANTHER" id="PTHR31072:SF224">
    <property type="entry name" value="TRANSCRIPTION FACTOR TCP1"/>
    <property type="match status" value="1"/>
</dbReference>
<dbReference type="Pfam" id="PF03634">
    <property type="entry name" value="TCP"/>
    <property type="match status" value="1"/>
</dbReference>
<evidence type="ECO:0000259" key="8">
    <source>
        <dbReference type="PROSITE" id="PS51369"/>
    </source>
</evidence>
<evidence type="ECO:0000256" key="2">
    <source>
        <dbReference type="ARBA" id="ARBA00022473"/>
    </source>
</evidence>
<dbReference type="GO" id="GO:0003700">
    <property type="term" value="F:DNA-binding transcription factor activity"/>
    <property type="evidence" value="ECO:0007669"/>
    <property type="project" value="InterPro"/>
</dbReference>
<dbReference type="Proteomes" id="UP001386955">
    <property type="component" value="Unassembled WGS sequence"/>
</dbReference>
<evidence type="ECO:0000256" key="7">
    <source>
        <dbReference type="SAM" id="MobiDB-lite"/>
    </source>
</evidence>
<dbReference type="EMBL" id="JAYMYS010000004">
    <property type="protein sequence ID" value="KAK7394308.1"/>
    <property type="molecule type" value="Genomic_DNA"/>
</dbReference>
<sequence length="417" mass="46506">MAVCLSLQFPSHPFGNWYQRELMELLYSQYNGNCALQTTGFCPLEIAKSISICKMFPSTNYTSSGSYPRFPSSSSSSTSPYPSFTFLHPENTSSSNTFLHDPLALSYIPSHYHAPIPETLATWTVADCAAAAMLNQDLGGALYGLTKKPVKKATKKDRHSKIHTSQGLRDRRVRLSIEIARKFFDLQDMLGFDKASNTLDWLFTKSKKAIKELTRTKHSADSLEFSPSSEGEVVSMIHQDQQQEGEILEEGKSKQPAYCVKAKVKESREKARARARERTSSKILCSDEGKVQGLKKKCPVSENPQILDQLRSPLQPHPQDMGGGVPRDYDFNVVEESIVIKRKLKQTSAHHQNTVIPKEASANNSDYHPFPNLSPNWEANNGATGRSTFYAIASMNLSTGLQIFGKSWEECTNPNPS</sequence>
<evidence type="ECO:0000259" key="9">
    <source>
        <dbReference type="PROSITE" id="PS51370"/>
    </source>
</evidence>
<dbReference type="InterPro" id="IPR017887">
    <property type="entry name" value="TF_TCP_subgr"/>
</dbReference>
<organism evidence="10 11">
    <name type="scientific">Psophocarpus tetragonolobus</name>
    <name type="common">Winged bean</name>
    <name type="synonym">Dolichos tetragonolobus</name>
    <dbReference type="NCBI Taxonomy" id="3891"/>
    <lineage>
        <taxon>Eukaryota</taxon>
        <taxon>Viridiplantae</taxon>
        <taxon>Streptophyta</taxon>
        <taxon>Embryophyta</taxon>
        <taxon>Tracheophyta</taxon>
        <taxon>Spermatophyta</taxon>
        <taxon>Magnoliopsida</taxon>
        <taxon>eudicotyledons</taxon>
        <taxon>Gunneridae</taxon>
        <taxon>Pentapetalae</taxon>
        <taxon>rosids</taxon>
        <taxon>fabids</taxon>
        <taxon>Fabales</taxon>
        <taxon>Fabaceae</taxon>
        <taxon>Papilionoideae</taxon>
        <taxon>50 kb inversion clade</taxon>
        <taxon>NPAAA clade</taxon>
        <taxon>indigoferoid/millettioid clade</taxon>
        <taxon>Phaseoleae</taxon>
        <taxon>Psophocarpus</taxon>
    </lineage>
</organism>
<feature type="region of interest" description="Disordered" evidence="7">
    <location>
        <begin position="350"/>
        <end position="369"/>
    </location>
</feature>
<dbReference type="GO" id="GO:2000032">
    <property type="term" value="P:regulation of secondary shoot formation"/>
    <property type="evidence" value="ECO:0007669"/>
    <property type="project" value="TreeGrafter"/>
</dbReference>
<feature type="domain" description="R" evidence="9">
    <location>
        <begin position="265"/>
        <end position="282"/>
    </location>
</feature>
<feature type="compositionally biased region" description="Polar residues" evidence="7">
    <location>
        <begin position="350"/>
        <end position="366"/>
    </location>
</feature>
<dbReference type="PROSITE" id="PS51369">
    <property type="entry name" value="TCP"/>
    <property type="match status" value="1"/>
</dbReference>
<comment type="subcellular location">
    <subcellularLocation>
        <location evidence="1">Nucleus</location>
    </subcellularLocation>
</comment>
<evidence type="ECO:0000313" key="10">
    <source>
        <dbReference type="EMBL" id="KAK7394308.1"/>
    </source>
</evidence>
<reference evidence="10 11" key="1">
    <citation type="submission" date="2024-01" db="EMBL/GenBank/DDBJ databases">
        <title>The genomes of 5 underutilized Papilionoideae crops provide insights into root nodulation and disease resistanc.</title>
        <authorList>
            <person name="Jiang F."/>
        </authorList>
    </citation>
    <scope>NUCLEOTIDE SEQUENCE [LARGE SCALE GENOMIC DNA]</scope>
    <source>
        <strain evidence="10">DUOXIRENSHENG_FW03</strain>
        <tissue evidence="10">Leaves</tissue>
    </source>
</reference>
<feature type="domain" description="TCP" evidence="8">
    <location>
        <begin position="155"/>
        <end position="213"/>
    </location>
</feature>
<dbReference type="GO" id="GO:0005634">
    <property type="term" value="C:nucleus"/>
    <property type="evidence" value="ECO:0007669"/>
    <property type="project" value="UniProtKB-SubCell"/>
</dbReference>
<evidence type="ECO:0000256" key="6">
    <source>
        <dbReference type="ARBA" id="ARBA00023242"/>
    </source>
</evidence>
<dbReference type="PANTHER" id="PTHR31072">
    <property type="entry name" value="TRANSCRIPTION FACTOR TCP4-RELATED"/>
    <property type="match status" value="1"/>
</dbReference>
<keyword evidence="2" id="KW-0217">Developmental protein</keyword>
<dbReference type="AlphaFoldDB" id="A0AAN9SCW6"/>
<evidence type="ECO:0000256" key="4">
    <source>
        <dbReference type="ARBA" id="ARBA00023125"/>
    </source>
</evidence>
<keyword evidence="6" id="KW-0539">Nucleus</keyword>
<evidence type="ECO:0000256" key="3">
    <source>
        <dbReference type="ARBA" id="ARBA00023015"/>
    </source>
</evidence>
<dbReference type="GO" id="GO:0043565">
    <property type="term" value="F:sequence-specific DNA binding"/>
    <property type="evidence" value="ECO:0007669"/>
    <property type="project" value="TreeGrafter"/>
</dbReference>
<dbReference type="InterPro" id="IPR005333">
    <property type="entry name" value="Transcription_factor_TCP"/>
</dbReference>
<evidence type="ECO:0000256" key="1">
    <source>
        <dbReference type="ARBA" id="ARBA00004123"/>
    </source>
</evidence>